<dbReference type="Proteomes" id="UP001383192">
    <property type="component" value="Unassembled WGS sequence"/>
</dbReference>
<evidence type="ECO:0000313" key="1">
    <source>
        <dbReference type="EMBL" id="KAK7024407.1"/>
    </source>
</evidence>
<accession>A0AAW0BEK3</accession>
<comment type="caution">
    <text evidence="1">The sequence shown here is derived from an EMBL/GenBank/DDBJ whole genome shotgun (WGS) entry which is preliminary data.</text>
</comment>
<dbReference type="AlphaFoldDB" id="A0AAW0BEK3"/>
<dbReference type="EMBL" id="JAYKXP010000125">
    <property type="protein sequence ID" value="KAK7024407.1"/>
    <property type="molecule type" value="Genomic_DNA"/>
</dbReference>
<gene>
    <name evidence="1" type="ORF">VNI00_016348</name>
</gene>
<name>A0AAW0BEK3_9AGAR</name>
<reference evidence="1 2" key="1">
    <citation type="submission" date="2024-01" db="EMBL/GenBank/DDBJ databases">
        <title>A draft genome for a cacao thread blight-causing isolate of Paramarasmius palmivorus.</title>
        <authorList>
            <person name="Baruah I.K."/>
            <person name="Bukari Y."/>
            <person name="Amoako-Attah I."/>
            <person name="Meinhardt L.W."/>
            <person name="Bailey B.A."/>
            <person name="Cohen S.P."/>
        </authorList>
    </citation>
    <scope>NUCLEOTIDE SEQUENCE [LARGE SCALE GENOMIC DNA]</scope>
    <source>
        <strain evidence="1 2">GH-12</strain>
    </source>
</reference>
<proteinExistence type="predicted"/>
<protein>
    <submittedName>
        <fullName evidence="1">Uncharacterized protein</fullName>
    </submittedName>
</protein>
<sequence length="139" mass="15654">MSTEIALEGSCHPMLDTVICQLRERDARIAQLLEEVKQQADNHTSAVCALQIALSEKDAEIERAKETNASVIHERNTALETVSLLNSQVAALEQLLQDSKKLLLAKCEEYCTKLYKEREDRSRFRREMLTIIHNAAAGS</sequence>
<organism evidence="1 2">
    <name type="scientific">Paramarasmius palmivorus</name>
    <dbReference type="NCBI Taxonomy" id="297713"/>
    <lineage>
        <taxon>Eukaryota</taxon>
        <taxon>Fungi</taxon>
        <taxon>Dikarya</taxon>
        <taxon>Basidiomycota</taxon>
        <taxon>Agaricomycotina</taxon>
        <taxon>Agaricomycetes</taxon>
        <taxon>Agaricomycetidae</taxon>
        <taxon>Agaricales</taxon>
        <taxon>Marasmiineae</taxon>
        <taxon>Marasmiaceae</taxon>
        <taxon>Paramarasmius</taxon>
    </lineage>
</organism>
<evidence type="ECO:0000313" key="2">
    <source>
        <dbReference type="Proteomes" id="UP001383192"/>
    </source>
</evidence>
<keyword evidence="2" id="KW-1185">Reference proteome</keyword>